<proteinExistence type="predicted"/>
<protein>
    <submittedName>
        <fullName evidence="2">Uncharacterized protein</fullName>
    </submittedName>
</protein>
<feature type="transmembrane region" description="Helical" evidence="1">
    <location>
        <begin position="208"/>
        <end position="229"/>
    </location>
</feature>
<reference evidence="2" key="1">
    <citation type="journal article" date="2021" name="PeerJ">
        <title>Extensive microbial diversity within the chicken gut microbiome revealed by metagenomics and culture.</title>
        <authorList>
            <person name="Gilroy R."/>
            <person name="Ravi A."/>
            <person name="Getino M."/>
            <person name="Pursley I."/>
            <person name="Horton D.L."/>
            <person name="Alikhan N.F."/>
            <person name="Baker D."/>
            <person name="Gharbi K."/>
            <person name="Hall N."/>
            <person name="Watson M."/>
            <person name="Adriaenssens E.M."/>
            <person name="Foster-Nyarko E."/>
            <person name="Jarju S."/>
            <person name="Secka A."/>
            <person name="Antonio M."/>
            <person name="Oren A."/>
            <person name="Chaudhuri R.R."/>
            <person name="La Ragione R."/>
            <person name="Hildebrand F."/>
            <person name="Pallen M.J."/>
        </authorList>
    </citation>
    <scope>NUCLEOTIDE SEQUENCE</scope>
    <source>
        <strain evidence="2">CHK33-5263</strain>
    </source>
</reference>
<organism evidence="2 3">
    <name type="scientific">Candidatus Gallimonas intestinigallinarum</name>
    <dbReference type="NCBI Taxonomy" id="2838604"/>
    <lineage>
        <taxon>Bacteria</taxon>
        <taxon>Bacillati</taxon>
        <taxon>Bacillota</taxon>
        <taxon>Clostridia</taxon>
        <taxon>Candidatus Gallimonas</taxon>
    </lineage>
</organism>
<evidence type="ECO:0000313" key="3">
    <source>
        <dbReference type="Proteomes" id="UP000824044"/>
    </source>
</evidence>
<name>A0A9D2IWD0_9FIRM</name>
<gene>
    <name evidence="2" type="ORF">H9812_07040</name>
</gene>
<keyword evidence="1" id="KW-1133">Transmembrane helix</keyword>
<accession>A0A9D2IWD0</accession>
<feature type="transmembrane region" description="Helical" evidence="1">
    <location>
        <begin position="121"/>
        <end position="143"/>
    </location>
</feature>
<dbReference type="EMBL" id="DXBS01000130">
    <property type="protein sequence ID" value="HIZ25200.1"/>
    <property type="molecule type" value="Genomic_DNA"/>
</dbReference>
<keyword evidence="1" id="KW-0812">Transmembrane</keyword>
<feature type="transmembrane region" description="Helical" evidence="1">
    <location>
        <begin position="42"/>
        <end position="62"/>
    </location>
</feature>
<sequence>MRKLLDLMKNPRGVFLIVAWILGLGGAAASIAVVALEAEGGWVYLVYALAAIFLAYAIYALVKFVPRATSALSAFGKKHPLLGKWLGSYERRTLLFSGLSFVINVGYVVLNLVIAVLTSSLWYGALAAYYFALSVLRYVVLGGTHGALKKSSDERARTTAKLRIYRNCGIALLVLVGLFMLAVVQFVVTSGGRLEDFALPNLRTYTMITLISSAAFTFYKVSFAIYNVVKVHKMTDPTLWSLRNINLTAALVSLVALQTTMTLFLEQPLSQDMRIMNAVTASAVCLFVAGLGIVMIVRADKKKKALAAEAEHE</sequence>
<reference evidence="2" key="2">
    <citation type="submission" date="2021-04" db="EMBL/GenBank/DDBJ databases">
        <authorList>
            <person name="Gilroy R."/>
        </authorList>
    </citation>
    <scope>NUCLEOTIDE SEQUENCE</scope>
    <source>
        <strain evidence="2">CHK33-5263</strain>
    </source>
</reference>
<feature type="transmembrane region" description="Helical" evidence="1">
    <location>
        <begin position="275"/>
        <end position="297"/>
    </location>
</feature>
<dbReference type="AlphaFoldDB" id="A0A9D2IWD0"/>
<feature type="transmembrane region" description="Helical" evidence="1">
    <location>
        <begin position="94"/>
        <end position="115"/>
    </location>
</feature>
<feature type="transmembrane region" description="Helical" evidence="1">
    <location>
        <begin position="12"/>
        <end position="36"/>
    </location>
</feature>
<comment type="caution">
    <text evidence="2">The sequence shown here is derived from an EMBL/GenBank/DDBJ whole genome shotgun (WGS) entry which is preliminary data.</text>
</comment>
<feature type="transmembrane region" description="Helical" evidence="1">
    <location>
        <begin position="241"/>
        <end position="263"/>
    </location>
</feature>
<keyword evidence="1" id="KW-0472">Membrane</keyword>
<evidence type="ECO:0000256" key="1">
    <source>
        <dbReference type="SAM" id="Phobius"/>
    </source>
</evidence>
<dbReference type="Proteomes" id="UP000824044">
    <property type="component" value="Unassembled WGS sequence"/>
</dbReference>
<evidence type="ECO:0000313" key="2">
    <source>
        <dbReference type="EMBL" id="HIZ25200.1"/>
    </source>
</evidence>
<feature type="transmembrane region" description="Helical" evidence="1">
    <location>
        <begin position="164"/>
        <end position="188"/>
    </location>
</feature>